<dbReference type="Proteomes" id="UP000184300">
    <property type="component" value="Unassembled WGS sequence"/>
</dbReference>
<reference evidence="2" key="1">
    <citation type="journal article" date="2017" name="Genome Biol.">
        <title>Comparative genomics reveals high biological diversity and specific adaptations in the industrially and medically important fungal genus Aspergillus.</title>
        <authorList>
            <person name="de Vries R.P."/>
            <person name="Riley R."/>
            <person name="Wiebenga A."/>
            <person name="Aguilar-Osorio G."/>
            <person name="Amillis S."/>
            <person name="Uchima C.A."/>
            <person name="Anderluh G."/>
            <person name="Asadollahi M."/>
            <person name="Askin M."/>
            <person name="Barry K."/>
            <person name="Battaglia E."/>
            <person name="Bayram O."/>
            <person name="Benocci T."/>
            <person name="Braus-Stromeyer S.A."/>
            <person name="Caldana C."/>
            <person name="Canovas D."/>
            <person name="Cerqueira G.C."/>
            <person name="Chen F."/>
            <person name="Chen W."/>
            <person name="Choi C."/>
            <person name="Clum A."/>
            <person name="Dos Santos R.A."/>
            <person name="Damasio A.R."/>
            <person name="Diallinas G."/>
            <person name="Emri T."/>
            <person name="Fekete E."/>
            <person name="Flipphi M."/>
            <person name="Freyberg S."/>
            <person name="Gallo A."/>
            <person name="Gournas C."/>
            <person name="Habgood R."/>
            <person name="Hainaut M."/>
            <person name="Harispe M.L."/>
            <person name="Henrissat B."/>
            <person name="Hilden K.S."/>
            <person name="Hope R."/>
            <person name="Hossain A."/>
            <person name="Karabika E."/>
            <person name="Karaffa L."/>
            <person name="Karanyi Z."/>
            <person name="Krasevec N."/>
            <person name="Kuo A."/>
            <person name="Kusch H."/>
            <person name="LaButti K."/>
            <person name="Lagendijk E.L."/>
            <person name="Lapidus A."/>
            <person name="Levasseur A."/>
            <person name="Lindquist E."/>
            <person name="Lipzen A."/>
            <person name="Logrieco A.F."/>
            <person name="MacCabe A."/>
            <person name="Maekelae M.R."/>
            <person name="Malavazi I."/>
            <person name="Melin P."/>
            <person name="Meyer V."/>
            <person name="Mielnichuk N."/>
            <person name="Miskei M."/>
            <person name="Molnar A.P."/>
            <person name="Mule G."/>
            <person name="Ngan C.Y."/>
            <person name="Orejas M."/>
            <person name="Orosz E."/>
            <person name="Ouedraogo J.P."/>
            <person name="Overkamp K.M."/>
            <person name="Park H.-S."/>
            <person name="Perrone G."/>
            <person name="Piumi F."/>
            <person name="Punt P.J."/>
            <person name="Ram A.F."/>
            <person name="Ramon A."/>
            <person name="Rauscher S."/>
            <person name="Record E."/>
            <person name="Riano-Pachon D.M."/>
            <person name="Robert V."/>
            <person name="Roehrig J."/>
            <person name="Ruller R."/>
            <person name="Salamov A."/>
            <person name="Salih N.S."/>
            <person name="Samson R.A."/>
            <person name="Sandor E."/>
            <person name="Sanguinetti M."/>
            <person name="Schuetze T."/>
            <person name="Sepcic K."/>
            <person name="Shelest E."/>
            <person name="Sherlock G."/>
            <person name="Sophianopoulou V."/>
            <person name="Squina F.M."/>
            <person name="Sun H."/>
            <person name="Susca A."/>
            <person name="Todd R.B."/>
            <person name="Tsang A."/>
            <person name="Unkles S.E."/>
            <person name="van de Wiele N."/>
            <person name="van Rossen-Uffink D."/>
            <person name="Oliveira J.V."/>
            <person name="Vesth T.C."/>
            <person name="Visser J."/>
            <person name="Yu J.-H."/>
            <person name="Zhou M."/>
            <person name="Andersen M.R."/>
            <person name="Archer D.B."/>
            <person name="Baker S.E."/>
            <person name="Benoit I."/>
            <person name="Brakhage A.A."/>
            <person name="Braus G.H."/>
            <person name="Fischer R."/>
            <person name="Frisvad J.C."/>
            <person name="Goldman G.H."/>
            <person name="Houbraken J."/>
            <person name="Oakley B."/>
            <person name="Pocsi I."/>
            <person name="Scazzocchio C."/>
            <person name="Seiboth B."/>
            <person name="vanKuyk P.A."/>
            <person name="Wortman J."/>
            <person name="Dyer P.S."/>
            <person name="Grigoriev I.V."/>
        </authorList>
    </citation>
    <scope>NUCLEOTIDE SEQUENCE [LARGE SCALE GENOMIC DNA]</scope>
    <source>
        <strain evidence="2">CBS 516.65</strain>
    </source>
</reference>
<evidence type="ECO:0000313" key="1">
    <source>
        <dbReference type="EMBL" id="OJJ81469.1"/>
    </source>
</evidence>
<dbReference type="VEuPathDB" id="FungiDB:ASPGLDRAFT_38234"/>
<dbReference type="InterPro" id="IPR036396">
    <property type="entry name" value="Cyt_P450_sf"/>
</dbReference>
<dbReference type="EMBL" id="KV878906">
    <property type="protein sequence ID" value="OJJ81469.1"/>
    <property type="molecule type" value="Genomic_DNA"/>
</dbReference>
<keyword evidence="2" id="KW-1185">Reference proteome</keyword>
<name>A0A1L9VC54_ASPGL</name>
<sequence length="127" mass="13947">MRYAYQVLPPILAGLALDRAANGGKGTSADAIEWYHQLAGKRKYDEVIAQVGLAHAAIHTTEDLPFKTLTQLAEHPEVIPQVQKEIVHAISTYEDAKPPNGATIPKGSQTLVITDIRRSKKTYENSK</sequence>
<dbReference type="GO" id="GO:0005506">
    <property type="term" value="F:iron ion binding"/>
    <property type="evidence" value="ECO:0007669"/>
    <property type="project" value="InterPro"/>
</dbReference>
<dbReference type="GO" id="GO:0016705">
    <property type="term" value="F:oxidoreductase activity, acting on paired donors, with incorporation or reduction of molecular oxygen"/>
    <property type="evidence" value="ECO:0007669"/>
    <property type="project" value="InterPro"/>
</dbReference>
<organism evidence="1 2">
    <name type="scientific">Aspergillus glaucus CBS 516.65</name>
    <dbReference type="NCBI Taxonomy" id="1160497"/>
    <lineage>
        <taxon>Eukaryota</taxon>
        <taxon>Fungi</taxon>
        <taxon>Dikarya</taxon>
        <taxon>Ascomycota</taxon>
        <taxon>Pezizomycotina</taxon>
        <taxon>Eurotiomycetes</taxon>
        <taxon>Eurotiomycetidae</taxon>
        <taxon>Eurotiales</taxon>
        <taxon>Aspergillaceae</taxon>
        <taxon>Aspergillus</taxon>
        <taxon>Aspergillus subgen. Aspergillus</taxon>
    </lineage>
</organism>
<protein>
    <submittedName>
        <fullName evidence="1">Uncharacterized protein</fullName>
    </submittedName>
</protein>
<dbReference type="GO" id="GO:0004497">
    <property type="term" value="F:monooxygenase activity"/>
    <property type="evidence" value="ECO:0007669"/>
    <property type="project" value="InterPro"/>
</dbReference>
<gene>
    <name evidence="1" type="ORF">ASPGLDRAFT_38234</name>
</gene>
<dbReference type="GO" id="GO:0020037">
    <property type="term" value="F:heme binding"/>
    <property type="evidence" value="ECO:0007669"/>
    <property type="project" value="InterPro"/>
</dbReference>
<dbReference type="RefSeq" id="XP_022398167.1">
    <property type="nucleotide sequence ID" value="XM_022544922.1"/>
</dbReference>
<evidence type="ECO:0000313" key="2">
    <source>
        <dbReference type="Proteomes" id="UP000184300"/>
    </source>
</evidence>
<dbReference type="AlphaFoldDB" id="A0A1L9VC54"/>
<proteinExistence type="predicted"/>
<accession>A0A1L9VC54</accession>
<dbReference type="SUPFAM" id="SSF48264">
    <property type="entry name" value="Cytochrome P450"/>
    <property type="match status" value="1"/>
</dbReference>
<dbReference type="STRING" id="1160497.A0A1L9VC54"/>
<dbReference type="GeneID" id="34461183"/>